<dbReference type="InterPro" id="IPR003599">
    <property type="entry name" value="Ig_sub"/>
</dbReference>
<evidence type="ECO:0000313" key="5">
    <source>
        <dbReference type="EMBL" id="CAJ0570096.1"/>
    </source>
</evidence>
<evidence type="ECO:0000313" key="6">
    <source>
        <dbReference type="Proteomes" id="UP001177023"/>
    </source>
</evidence>
<feature type="compositionally biased region" description="Basic and acidic residues" evidence="3">
    <location>
        <begin position="179"/>
        <end position="203"/>
    </location>
</feature>
<feature type="compositionally biased region" description="Basic and acidic residues" evidence="3">
    <location>
        <begin position="1"/>
        <end position="131"/>
    </location>
</feature>
<dbReference type="EMBL" id="CATQJA010002246">
    <property type="protein sequence ID" value="CAJ0570096.1"/>
    <property type="molecule type" value="Genomic_DNA"/>
</dbReference>
<dbReference type="InterPro" id="IPR007110">
    <property type="entry name" value="Ig-like_dom"/>
</dbReference>
<reference evidence="5" key="1">
    <citation type="submission" date="2023-06" db="EMBL/GenBank/DDBJ databases">
        <authorList>
            <person name="Delattre M."/>
        </authorList>
    </citation>
    <scope>NUCLEOTIDE SEQUENCE</scope>
    <source>
        <strain evidence="5">AF72</strain>
    </source>
</reference>
<dbReference type="AlphaFoldDB" id="A0AA36CLA4"/>
<dbReference type="PANTHER" id="PTHR14340">
    <property type="entry name" value="MICROFIBRIL-ASSOCIATED GLYCOPROTEIN 3"/>
    <property type="match status" value="1"/>
</dbReference>
<feature type="non-terminal residue" evidence="5">
    <location>
        <position position="1"/>
    </location>
</feature>
<sequence>MLKRPEKKETAKKEEKAKKEAEEKAKKEAEEKAKKEAEDKAKLEAEAKAKQEAEAKAKADAEEAKKKEADSKTAKKEEKAKKEAEEKAKKEAEDKAKLEAEAKAKVDAEEAKKKEGEAKARADEGKKEAQDLKGAQSGEQAGEDLEGSAKLRKKSKADGVEEEADEEKPKKKKKSTKKAAGEVETPKEATDEKGAEAAEVKPEEEQEKPKKKKKKSLDGSEPTKTVAFEADLEKKEERRSEEAELTEVTLEEAAVAGEVDEEAGLAAARRKKKRVSFAEGLEEPEEKEEERAEPIGFSEHPSDVSATALGELVELTCAFTGAPGSVRWYKGAVEMFEMRNRYEIATEGNRTTLRILRAAPQDIGDYHVTLDDKLDSMSSRVDIRAAPKIDLLDTKPEIKLTQGQTLSFSFEFNGYPKPEVDVILNRLPFKMRGQVDQYEDAVTVRLRNVAQKDGGTIEIDATNIYGTATATVKLIVVDVPGAPQKLVCQKVTHNSAVLSWQQPDEDNGAPITAYIVERKTVDFSRWRQVATIDDGSTGNTQQGPVAEGILRVPHFGGEFLR</sequence>
<dbReference type="InterPro" id="IPR013783">
    <property type="entry name" value="Ig-like_fold"/>
</dbReference>
<dbReference type="PANTHER" id="PTHR14340:SF9">
    <property type="entry name" value="FIBRONECTIN TYPE-III DOMAIN-CONTAINING PROTEIN"/>
    <property type="match status" value="1"/>
</dbReference>
<dbReference type="SUPFAM" id="SSF48726">
    <property type="entry name" value="Immunoglobulin"/>
    <property type="match status" value="2"/>
</dbReference>
<evidence type="ECO:0000259" key="4">
    <source>
        <dbReference type="PROSITE" id="PS50835"/>
    </source>
</evidence>
<keyword evidence="2" id="KW-0393">Immunoglobulin domain</keyword>
<dbReference type="InterPro" id="IPR036179">
    <property type="entry name" value="Ig-like_dom_sf"/>
</dbReference>
<dbReference type="InterPro" id="IPR003961">
    <property type="entry name" value="FN3_dom"/>
</dbReference>
<dbReference type="Pfam" id="PF07679">
    <property type="entry name" value="I-set"/>
    <property type="match status" value="2"/>
</dbReference>
<dbReference type="PROSITE" id="PS50835">
    <property type="entry name" value="IG_LIKE"/>
    <property type="match status" value="1"/>
</dbReference>
<gene>
    <name evidence="5" type="ORF">MSPICULIGERA_LOCUS8544</name>
</gene>
<protein>
    <recommendedName>
        <fullName evidence="4">Ig-like domain-containing protein</fullName>
    </recommendedName>
</protein>
<dbReference type="Proteomes" id="UP001177023">
    <property type="component" value="Unassembled WGS sequence"/>
</dbReference>
<feature type="region of interest" description="Disordered" evidence="3">
    <location>
        <begin position="276"/>
        <end position="302"/>
    </location>
</feature>
<keyword evidence="1" id="KW-0677">Repeat</keyword>
<dbReference type="SUPFAM" id="SSF49265">
    <property type="entry name" value="Fibronectin type III"/>
    <property type="match status" value="1"/>
</dbReference>
<dbReference type="CDD" id="cd00096">
    <property type="entry name" value="Ig"/>
    <property type="match status" value="1"/>
</dbReference>
<feature type="region of interest" description="Disordered" evidence="3">
    <location>
        <begin position="1"/>
        <end position="252"/>
    </location>
</feature>
<proteinExistence type="predicted"/>
<comment type="caution">
    <text evidence="5">The sequence shown here is derived from an EMBL/GenBank/DDBJ whole genome shotgun (WGS) entry which is preliminary data.</text>
</comment>
<dbReference type="InterPro" id="IPR036116">
    <property type="entry name" value="FN3_sf"/>
</dbReference>
<dbReference type="SMART" id="SM00409">
    <property type="entry name" value="IG"/>
    <property type="match status" value="2"/>
</dbReference>
<dbReference type="InterPro" id="IPR013098">
    <property type="entry name" value="Ig_I-set"/>
</dbReference>
<keyword evidence="6" id="KW-1185">Reference proteome</keyword>
<name>A0AA36CLA4_9BILA</name>
<evidence type="ECO:0000256" key="1">
    <source>
        <dbReference type="ARBA" id="ARBA00022737"/>
    </source>
</evidence>
<dbReference type="CDD" id="cd00063">
    <property type="entry name" value="FN3"/>
    <property type="match status" value="1"/>
</dbReference>
<evidence type="ECO:0000256" key="2">
    <source>
        <dbReference type="ARBA" id="ARBA00023319"/>
    </source>
</evidence>
<dbReference type="Gene3D" id="2.60.40.10">
    <property type="entry name" value="Immunoglobulins"/>
    <property type="match status" value="3"/>
</dbReference>
<feature type="domain" description="Ig-like" evidence="4">
    <location>
        <begin position="284"/>
        <end position="384"/>
    </location>
</feature>
<evidence type="ECO:0000256" key="3">
    <source>
        <dbReference type="SAM" id="MobiDB-lite"/>
    </source>
</evidence>
<organism evidence="5 6">
    <name type="scientific">Mesorhabditis spiculigera</name>
    <dbReference type="NCBI Taxonomy" id="96644"/>
    <lineage>
        <taxon>Eukaryota</taxon>
        <taxon>Metazoa</taxon>
        <taxon>Ecdysozoa</taxon>
        <taxon>Nematoda</taxon>
        <taxon>Chromadorea</taxon>
        <taxon>Rhabditida</taxon>
        <taxon>Rhabditina</taxon>
        <taxon>Rhabditomorpha</taxon>
        <taxon>Rhabditoidea</taxon>
        <taxon>Rhabditidae</taxon>
        <taxon>Mesorhabditinae</taxon>
        <taxon>Mesorhabditis</taxon>
    </lineage>
</organism>
<feature type="compositionally biased region" description="Basic and acidic residues" evidence="3">
    <location>
        <begin position="231"/>
        <end position="242"/>
    </location>
</feature>
<accession>A0AA36CLA4</accession>